<dbReference type="EMBL" id="JBJJXI010000041">
    <property type="protein sequence ID" value="KAL3401922.1"/>
    <property type="molecule type" value="Genomic_DNA"/>
</dbReference>
<accession>A0ABD2XB04</accession>
<name>A0ABD2XB04_9HYME</name>
<comment type="caution">
    <text evidence="1">The sequence shown here is derived from an EMBL/GenBank/DDBJ whole genome shotgun (WGS) entry which is preliminary data.</text>
</comment>
<sequence length="91" mass="10491">MDDEYVNFKQPIIQHHSLKKKQQIKMRSSKSYVSRSSSSSLILLGQHQQQQQQQQDRINPRCHIASILTLGFPRGGGGARYTLRTIARIDR</sequence>
<dbReference type="Proteomes" id="UP001627154">
    <property type="component" value="Unassembled WGS sequence"/>
</dbReference>
<keyword evidence="2" id="KW-1185">Reference proteome</keyword>
<dbReference type="AlphaFoldDB" id="A0ABD2XB04"/>
<proteinExistence type="predicted"/>
<gene>
    <name evidence="1" type="ORF">TKK_004946</name>
</gene>
<evidence type="ECO:0000313" key="1">
    <source>
        <dbReference type="EMBL" id="KAL3401922.1"/>
    </source>
</evidence>
<reference evidence="1 2" key="1">
    <citation type="journal article" date="2024" name="bioRxiv">
        <title>A reference genome for Trichogramma kaykai: A tiny desert-dwelling parasitoid wasp with competing sex-ratio distorters.</title>
        <authorList>
            <person name="Culotta J."/>
            <person name="Lindsey A.R."/>
        </authorList>
    </citation>
    <scope>NUCLEOTIDE SEQUENCE [LARGE SCALE GENOMIC DNA]</scope>
    <source>
        <strain evidence="1 2">KSX58</strain>
    </source>
</reference>
<protein>
    <submittedName>
        <fullName evidence="1">Uncharacterized protein</fullName>
    </submittedName>
</protein>
<evidence type="ECO:0000313" key="2">
    <source>
        <dbReference type="Proteomes" id="UP001627154"/>
    </source>
</evidence>
<organism evidence="1 2">
    <name type="scientific">Trichogramma kaykai</name>
    <dbReference type="NCBI Taxonomy" id="54128"/>
    <lineage>
        <taxon>Eukaryota</taxon>
        <taxon>Metazoa</taxon>
        <taxon>Ecdysozoa</taxon>
        <taxon>Arthropoda</taxon>
        <taxon>Hexapoda</taxon>
        <taxon>Insecta</taxon>
        <taxon>Pterygota</taxon>
        <taxon>Neoptera</taxon>
        <taxon>Endopterygota</taxon>
        <taxon>Hymenoptera</taxon>
        <taxon>Apocrita</taxon>
        <taxon>Proctotrupomorpha</taxon>
        <taxon>Chalcidoidea</taxon>
        <taxon>Trichogrammatidae</taxon>
        <taxon>Trichogramma</taxon>
    </lineage>
</organism>